<dbReference type="PIRSF" id="PIRSF006076">
    <property type="entry name" value="OM_assembly_OMP85"/>
    <property type="match status" value="1"/>
</dbReference>
<evidence type="ECO:0000313" key="9">
    <source>
        <dbReference type="Proteomes" id="UP001205603"/>
    </source>
</evidence>
<organism evidence="8 9">
    <name type="scientific">Coprobacter tertius</name>
    <dbReference type="NCBI Taxonomy" id="2944915"/>
    <lineage>
        <taxon>Bacteria</taxon>
        <taxon>Pseudomonadati</taxon>
        <taxon>Bacteroidota</taxon>
        <taxon>Bacteroidia</taxon>
        <taxon>Bacteroidales</taxon>
        <taxon>Barnesiellaceae</taxon>
        <taxon>Coprobacter</taxon>
    </lineage>
</organism>
<dbReference type="Gene3D" id="3.10.20.310">
    <property type="entry name" value="membrane protein fhac"/>
    <property type="match status" value="5"/>
</dbReference>
<dbReference type="Proteomes" id="UP001205603">
    <property type="component" value="Unassembled WGS sequence"/>
</dbReference>
<keyword evidence="3" id="KW-0812">Transmembrane</keyword>
<dbReference type="PROSITE" id="PS51779">
    <property type="entry name" value="POTRA"/>
    <property type="match status" value="3"/>
</dbReference>
<dbReference type="InterPro" id="IPR039910">
    <property type="entry name" value="D15-like"/>
</dbReference>
<evidence type="ECO:0000259" key="7">
    <source>
        <dbReference type="PROSITE" id="PS51779"/>
    </source>
</evidence>
<reference evidence="8 9" key="1">
    <citation type="submission" date="2022-07" db="EMBL/GenBank/DDBJ databases">
        <title>Fecal culturing of patients with breast cancer.</title>
        <authorList>
            <person name="Teng N.M.Y."/>
            <person name="Kiu R."/>
            <person name="Evans R."/>
            <person name="Baker D.J."/>
            <person name="Zenner C."/>
            <person name="Robinson S.D."/>
            <person name="Hall L.J."/>
        </authorList>
    </citation>
    <scope>NUCLEOTIDE SEQUENCE [LARGE SCALE GENOMIC DNA]</scope>
    <source>
        <strain evidence="8 9">LH1063</strain>
    </source>
</reference>
<accession>A0ABT1MP51</accession>
<evidence type="ECO:0000256" key="5">
    <source>
        <dbReference type="ARBA" id="ARBA00023136"/>
    </source>
</evidence>
<name>A0ABT1MP51_9BACT</name>
<keyword evidence="4" id="KW-0732">Signal</keyword>
<keyword evidence="2" id="KW-1134">Transmembrane beta strand</keyword>
<keyword evidence="6" id="KW-0998">Cell outer membrane</keyword>
<evidence type="ECO:0000256" key="1">
    <source>
        <dbReference type="ARBA" id="ARBA00004370"/>
    </source>
</evidence>
<feature type="domain" description="POTRA" evidence="7">
    <location>
        <begin position="32"/>
        <end position="106"/>
    </location>
</feature>
<evidence type="ECO:0000256" key="6">
    <source>
        <dbReference type="ARBA" id="ARBA00023237"/>
    </source>
</evidence>
<feature type="domain" description="POTRA" evidence="7">
    <location>
        <begin position="280"/>
        <end position="361"/>
    </location>
</feature>
<evidence type="ECO:0000256" key="3">
    <source>
        <dbReference type="ARBA" id="ARBA00022692"/>
    </source>
</evidence>
<dbReference type="EMBL" id="JANDHW010000021">
    <property type="protein sequence ID" value="MCP9613071.1"/>
    <property type="molecule type" value="Genomic_DNA"/>
</dbReference>
<evidence type="ECO:0000256" key="4">
    <source>
        <dbReference type="ARBA" id="ARBA00022729"/>
    </source>
</evidence>
<comment type="subcellular location">
    <subcellularLocation>
        <location evidence="1">Membrane</location>
    </subcellularLocation>
</comment>
<dbReference type="Gene3D" id="2.40.160.50">
    <property type="entry name" value="membrane protein fhac: a member of the omp85/tpsb transporter family"/>
    <property type="match status" value="1"/>
</dbReference>
<evidence type="ECO:0000313" key="8">
    <source>
        <dbReference type="EMBL" id="MCP9613071.1"/>
    </source>
</evidence>
<proteinExistence type="predicted"/>
<dbReference type="PANTHER" id="PTHR12815:SF47">
    <property type="entry name" value="TRANSLOCATION AND ASSEMBLY MODULE SUBUNIT TAMA"/>
    <property type="match status" value="1"/>
</dbReference>
<evidence type="ECO:0000256" key="2">
    <source>
        <dbReference type="ARBA" id="ARBA00022452"/>
    </source>
</evidence>
<dbReference type="InterPro" id="IPR034746">
    <property type="entry name" value="POTRA"/>
</dbReference>
<gene>
    <name evidence="8" type="ORF">NMU02_13310</name>
</gene>
<dbReference type="PANTHER" id="PTHR12815">
    <property type="entry name" value="SORTING AND ASSEMBLY MACHINERY SAMM50 PROTEIN FAMILY MEMBER"/>
    <property type="match status" value="1"/>
</dbReference>
<keyword evidence="9" id="KW-1185">Reference proteome</keyword>
<dbReference type="Pfam" id="PF07244">
    <property type="entry name" value="POTRA"/>
    <property type="match status" value="4"/>
</dbReference>
<keyword evidence="5" id="KW-0472">Membrane</keyword>
<sequence length="868" mass="100125">MGSTVWSQTATEAKSDTIYNPQILYSATPKKYEIAGITVSGAKNYEDYVLIGLSGLTVGEVIEVPGSDITQAIRQFWKNGLFSDVEISATKIYDGKIWLNIALRERPRISQVNYHGIKKSEKEDLENRLGLITGSQITPNLVDRAKFLIKKHFEDKGFNNVDVQILQKDDLSHENQVIVDIDIDKKEKIKVHHIDIEGNNVISDKKLKRAMKKTNERRKLVNLFRTKKFVKENYKADLDRIIDKYNELGYRDAVIVSDSVVPYDDKTVDIFIKVNEGQKYYIRDIRWVGNTVYSTDALNYTLRMKPGDVYNQKLLRERISEDDDAVANLYQNNGYLFSMIDPIEMNVQNDSIDLELRIQEGPQARINKVVIKGNDRLYEHVVRRELRTKPGELFNKEALVRSAREIAQTGHFDPEHMDIRPEPNYENGTVDIIYGLQSKANDQIEFSAGWGQTGVIGKLSLKFTNFSVKNFLNPKAYKGIIPQGDGQTFTISAQTNAKYFQSYSVSFFDPWFGGKRPNSLSVSAYYSRQTDVSTQYWNQNYLDPYNTGYYYNSNYYDNYYNNYGSGYDYSYAYDPSKSLQMIGVSVGFGKRLSWPDDFFNFSAEINYQLYMLKDWRYIRFLQNGNCHSLSLGLNFWRSSVDSPIFPRNGSEFSLSLQLTPPYSLFSKTDYSKLDPDNNKSDREKMYKWIEYHKWKFKGRTFTPLANLRIKDDDYTLVLMTRAEFGILGSYNKYKKSPFETFYVGGDGMSGYSNNYAEETIGLRGYENGSLTPWGYEGYAYTRMSVELRFPLMLQPSSTIYALTFAEGGNAWQNIRNFNPFQLKRSAGVGVRIFLPMIGMMGIDWAYGFDKVFGRRGGSRIHFILGQEF</sequence>
<dbReference type="InterPro" id="IPR023707">
    <property type="entry name" value="OM_assembly_BamA"/>
</dbReference>
<dbReference type="InterPro" id="IPR010827">
    <property type="entry name" value="BamA/TamA_POTRA"/>
</dbReference>
<protein>
    <submittedName>
        <fullName evidence="8">Outer membrane protein assembly factor BamA</fullName>
    </submittedName>
</protein>
<feature type="domain" description="POTRA" evidence="7">
    <location>
        <begin position="189"/>
        <end position="277"/>
    </location>
</feature>
<comment type="caution">
    <text evidence="8">The sequence shown here is derived from an EMBL/GenBank/DDBJ whole genome shotgun (WGS) entry which is preliminary data.</text>
</comment>